<dbReference type="InterPro" id="IPR023198">
    <property type="entry name" value="PGP-like_dom2"/>
</dbReference>
<dbReference type="Gene3D" id="1.10.150.240">
    <property type="entry name" value="Putative phosphatase, domain 2"/>
    <property type="match status" value="1"/>
</dbReference>
<dbReference type="SUPFAM" id="SSF56784">
    <property type="entry name" value="HAD-like"/>
    <property type="match status" value="1"/>
</dbReference>
<dbReference type="NCBIfam" id="TIGR01509">
    <property type="entry name" value="HAD-SF-IA-v3"/>
    <property type="match status" value="1"/>
</dbReference>
<organism evidence="1 2">
    <name type="scientific">Nesterenkonia aerolata</name>
    <dbReference type="NCBI Taxonomy" id="3074079"/>
    <lineage>
        <taxon>Bacteria</taxon>
        <taxon>Bacillati</taxon>
        <taxon>Actinomycetota</taxon>
        <taxon>Actinomycetes</taxon>
        <taxon>Micrococcales</taxon>
        <taxon>Micrococcaceae</taxon>
        <taxon>Nesterenkonia</taxon>
    </lineage>
</organism>
<evidence type="ECO:0000313" key="1">
    <source>
        <dbReference type="EMBL" id="MDR8018934.1"/>
    </source>
</evidence>
<proteinExistence type="predicted"/>
<dbReference type="PANTHER" id="PTHR18901:SF38">
    <property type="entry name" value="PSEUDOURIDINE-5'-PHOSPHATASE"/>
    <property type="match status" value="1"/>
</dbReference>
<name>A0ABU2DR03_9MICC</name>
<dbReference type="InterPro" id="IPR023214">
    <property type="entry name" value="HAD_sf"/>
</dbReference>
<dbReference type="SFLD" id="SFLDS00003">
    <property type="entry name" value="Haloacid_Dehalogenase"/>
    <property type="match status" value="1"/>
</dbReference>
<dbReference type="EMBL" id="JAVKGR010000004">
    <property type="protein sequence ID" value="MDR8018934.1"/>
    <property type="molecule type" value="Genomic_DNA"/>
</dbReference>
<keyword evidence="2" id="KW-1185">Reference proteome</keyword>
<gene>
    <name evidence="1" type="ORF">RIL96_05075</name>
</gene>
<dbReference type="RefSeq" id="WP_310547932.1">
    <property type="nucleotide sequence ID" value="NZ_JAVKGR010000004.1"/>
</dbReference>
<comment type="caution">
    <text evidence="1">The sequence shown here is derived from an EMBL/GenBank/DDBJ whole genome shotgun (WGS) entry which is preliminary data.</text>
</comment>
<protein>
    <submittedName>
        <fullName evidence="1">HAD family phosphatase</fullName>
    </submittedName>
</protein>
<dbReference type="InterPro" id="IPR006439">
    <property type="entry name" value="HAD-SF_hydro_IA"/>
</dbReference>
<sequence>MSISDSSSPSPALSPLEIWPPVWAPTAVVFDCDGLLVDTEGQWIRMQDAYLHRHGTGFTTTQRREITGRSAEVVLSAIAEKVSKAPETVYDELFAEHRDSLDAEMVPMPGAMETLRAVAAVRPVAVASNSPREMLDVKLAGLGITELISASFAIEDVAEPKPAPDLYTAAARALGAAPGECLCFEDSETGAEAARSAGLQLIAVPSIPGQEPQAPRRLSSLEDPVLHTWIASWS</sequence>
<accession>A0ABU2DR03</accession>
<evidence type="ECO:0000313" key="2">
    <source>
        <dbReference type="Proteomes" id="UP001251870"/>
    </source>
</evidence>
<dbReference type="InterPro" id="IPR036412">
    <property type="entry name" value="HAD-like_sf"/>
</dbReference>
<dbReference type="PANTHER" id="PTHR18901">
    <property type="entry name" value="2-DEOXYGLUCOSE-6-PHOSPHATE PHOSPHATASE 2"/>
    <property type="match status" value="1"/>
</dbReference>
<reference evidence="1 2" key="1">
    <citation type="submission" date="2023-09" db="EMBL/GenBank/DDBJ databases">
        <title>Description of three actinobacteria isolated from air of manufacturing shop in a pharmaceutical factory.</title>
        <authorList>
            <person name="Zhang D.-F."/>
        </authorList>
    </citation>
    <scope>NUCLEOTIDE SEQUENCE [LARGE SCALE GENOMIC DNA]</scope>
    <source>
        <strain evidence="1 2">LY-0111</strain>
    </source>
</reference>
<dbReference type="SFLD" id="SFLDG01129">
    <property type="entry name" value="C1.5:_HAD__Beta-PGM__Phosphata"/>
    <property type="match status" value="1"/>
</dbReference>
<dbReference type="Proteomes" id="UP001251870">
    <property type="component" value="Unassembled WGS sequence"/>
</dbReference>
<dbReference type="Pfam" id="PF00702">
    <property type="entry name" value="Hydrolase"/>
    <property type="match status" value="1"/>
</dbReference>
<dbReference type="Gene3D" id="3.40.50.1000">
    <property type="entry name" value="HAD superfamily/HAD-like"/>
    <property type="match status" value="1"/>
</dbReference>